<sequence>MTSSYSSSSVRSIPSIRLEGTSLENPEASTSETSSRIPSPIGAKALRDLEVMKNVDMMNLVRLCAMSKVPTGKLGLAARATMSSPEVQEVPTEAALRVDAPTPKRLAEGSIPPLVGSSHAHKRVKVTVGKHKSRRGDGSSRAYCCIGWGDRATRVSLPQVNEGAVRDNGA</sequence>
<dbReference type="AlphaFoldDB" id="A0A426Z9R1"/>
<name>A0A426Z9R1_ENSVE</name>
<evidence type="ECO:0000256" key="1">
    <source>
        <dbReference type="SAM" id="MobiDB-lite"/>
    </source>
</evidence>
<feature type="region of interest" description="Disordered" evidence="1">
    <location>
        <begin position="1"/>
        <end position="39"/>
    </location>
</feature>
<dbReference type="Proteomes" id="UP000287651">
    <property type="component" value="Unassembled WGS sequence"/>
</dbReference>
<feature type="compositionally biased region" description="Polar residues" evidence="1">
    <location>
        <begin position="22"/>
        <end position="37"/>
    </location>
</feature>
<reference evidence="2 3" key="1">
    <citation type="journal article" date="2014" name="Agronomy (Basel)">
        <title>A Draft Genome Sequence for Ensete ventricosum, the Drought-Tolerant Tree Against Hunger.</title>
        <authorList>
            <person name="Harrison J."/>
            <person name="Moore K.A."/>
            <person name="Paszkiewicz K."/>
            <person name="Jones T."/>
            <person name="Grant M."/>
            <person name="Ambacheew D."/>
            <person name="Muzemil S."/>
            <person name="Studholme D.J."/>
        </authorList>
    </citation>
    <scope>NUCLEOTIDE SEQUENCE [LARGE SCALE GENOMIC DNA]</scope>
</reference>
<evidence type="ECO:0000313" key="3">
    <source>
        <dbReference type="Proteomes" id="UP000287651"/>
    </source>
</evidence>
<gene>
    <name evidence="2" type="ORF">B296_00037267</name>
</gene>
<protein>
    <submittedName>
        <fullName evidence="2">Uncharacterized protein</fullName>
    </submittedName>
</protein>
<accession>A0A426Z9R1</accession>
<evidence type="ECO:0000313" key="2">
    <source>
        <dbReference type="EMBL" id="RRT60663.1"/>
    </source>
</evidence>
<dbReference type="EMBL" id="AMZH03007698">
    <property type="protein sequence ID" value="RRT60663.1"/>
    <property type="molecule type" value="Genomic_DNA"/>
</dbReference>
<feature type="compositionally biased region" description="Low complexity" evidence="1">
    <location>
        <begin position="1"/>
        <end position="15"/>
    </location>
</feature>
<proteinExistence type="predicted"/>
<comment type="caution">
    <text evidence="2">The sequence shown here is derived from an EMBL/GenBank/DDBJ whole genome shotgun (WGS) entry which is preliminary data.</text>
</comment>
<organism evidence="2 3">
    <name type="scientific">Ensete ventricosum</name>
    <name type="common">Abyssinian banana</name>
    <name type="synonym">Musa ensete</name>
    <dbReference type="NCBI Taxonomy" id="4639"/>
    <lineage>
        <taxon>Eukaryota</taxon>
        <taxon>Viridiplantae</taxon>
        <taxon>Streptophyta</taxon>
        <taxon>Embryophyta</taxon>
        <taxon>Tracheophyta</taxon>
        <taxon>Spermatophyta</taxon>
        <taxon>Magnoliopsida</taxon>
        <taxon>Liliopsida</taxon>
        <taxon>Zingiberales</taxon>
        <taxon>Musaceae</taxon>
        <taxon>Ensete</taxon>
    </lineage>
</organism>